<dbReference type="OrthoDB" id="7360864at2"/>
<dbReference type="InterPro" id="IPR007267">
    <property type="entry name" value="GtrA_DPMS_TM"/>
</dbReference>
<name>A0A5B2TI49_9PROT</name>
<evidence type="ECO:0000256" key="5">
    <source>
        <dbReference type="ARBA" id="ARBA00023136"/>
    </source>
</evidence>
<feature type="transmembrane region" description="Helical" evidence="6">
    <location>
        <begin position="96"/>
        <end position="115"/>
    </location>
</feature>
<evidence type="ECO:0000256" key="3">
    <source>
        <dbReference type="ARBA" id="ARBA00022692"/>
    </source>
</evidence>
<evidence type="ECO:0000256" key="6">
    <source>
        <dbReference type="SAM" id="Phobius"/>
    </source>
</evidence>
<evidence type="ECO:0000313" key="8">
    <source>
        <dbReference type="EMBL" id="KAA2214162.1"/>
    </source>
</evidence>
<protein>
    <submittedName>
        <fullName evidence="8">GtrA family protein</fullName>
    </submittedName>
</protein>
<keyword evidence="4 6" id="KW-1133">Transmembrane helix</keyword>
<reference evidence="8 9" key="1">
    <citation type="journal article" date="2015" name="Int. J. Syst. Evol. Microbiol.">
        <title>Roseomonas oryzae sp. nov., isolated from paddy rhizosphere soil.</title>
        <authorList>
            <person name="Ramaprasad E.V."/>
            <person name="Sasikala Ch."/>
            <person name="Ramana Ch.V."/>
        </authorList>
    </citation>
    <scope>NUCLEOTIDE SEQUENCE [LARGE SCALE GENOMIC DNA]</scope>
    <source>
        <strain evidence="8 9">KCTC 42542</strain>
    </source>
</reference>
<keyword evidence="3 6" id="KW-0812">Transmembrane</keyword>
<feature type="transmembrane region" description="Helical" evidence="6">
    <location>
        <begin position="121"/>
        <end position="144"/>
    </location>
</feature>
<proteinExistence type="inferred from homology"/>
<accession>A0A5B2TI49</accession>
<feature type="transmembrane region" description="Helical" evidence="6">
    <location>
        <begin position="28"/>
        <end position="51"/>
    </location>
</feature>
<evidence type="ECO:0000256" key="4">
    <source>
        <dbReference type="ARBA" id="ARBA00022989"/>
    </source>
</evidence>
<sequence length="150" mass="15613">MVWGELTLPPADLPVPPTTPSARLREMALFAGVGVLNTLVDLAVFAALVTLLAVPPLMANVVSYGAGALNSYLLNGRVTFRARGVRLASWRRAARFAAVNLGCLLVSLAALAALSSFMPVLAAKLGSVIATFACGYVLNSLLVYGSRPQG</sequence>
<evidence type="ECO:0000313" key="9">
    <source>
        <dbReference type="Proteomes" id="UP000322110"/>
    </source>
</evidence>
<dbReference type="GO" id="GO:0000271">
    <property type="term" value="P:polysaccharide biosynthetic process"/>
    <property type="evidence" value="ECO:0007669"/>
    <property type="project" value="InterPro"/>
</dbReference>
<dbReference type="PANTHER" id="PTHR38459:SF1">
    <property type="entry name" value="PROPHAGE BACTOPRENOL-LINKED GLUCOSE TRANSLOCASE HOMOLOG"/>
    <property type="match status" value="1"/>
</dbReference>
<feature type="transmembrane region" description="Helical" evidence="6">
    <location>
        <begin position="57"/>
        <end position="75"/>
    </location>
</feature>
<organism evidence="8 9">
    <name type="scientific">Teichococcus oryzae</name>
    <dbReference type="NCBI Taxonomy" id="1608942"/>
    <lineage>
        <taxon>Bacteria</taxon>
        <taxon>Pseudomonadati</taxon>
        <taxon>Pseudomonadota</taxon>
        <taxon>Alphaproteobacteria</taxon>
        <taxon>Acetobacterales</taxon>
        <taxon>Roseomonadaceae</taxon>
        <taxon>Roseomonas</taxon>
    </lineage>
</organism>
<dbReference type="InterPro" id="IPR051401">
    <property type="entry name" value="GtrA_CellWall_Glycosyl"/>
</dbReference>
<keyword evidence="5 6" id="KW-0472">Membrane</keyword>
<dbReference type="EMBL" id="VUKA01000001">
    <property type="protein sequence ID" value="KAA2214162.1"/>
    <property type="molecule type" value="Genomic_DNA"/>
</dbReference>
<evidence type="ECO:0000259" key="7">
    <source>
        <dbReference type="Pfam" id="PF04138"/>
    </source>
</evidence>
<dbReference type="Pfam" id="PF04138">
    <property type="entry name" value="GtrA_DPMS_TM"/>
    <property type="match status" value="1"/>
</dbReference>
<comment type="similarity">
    <text evidence="2">Belongs to the GtrA family.</text>
</comment>
<comment type="subcellular location">
    <subcellularLocation>
        <location evidence="1">Membrane</location>
        <topology evidence="1">Multi-pass membrane protein</topology>
    </subcellularLocation>
</comment>
<feature type="domain" description="GtrA/DPMS transmembrane" evidence="7">
    <location>
        <begin position="30"/>
        <end position="143"/>
    </location>
</feature>
<dbReference type="RefSeq" id="WP_149810101.1">
    <property type="nucleotide sequence ID" value="NZ_VUKA01000001.1"/>
</dbReference>
<dbReference type="PANTHER" id="PTHR38459">
    <property type="entry name" value="PROPHAGE BACTOPRENOL-LINKED GLUCOSE TRANSLOCASE HOMOLOG"/>
    <property type="match status" value="1"/>
</dbReference>
<keyword evidence="9" id="KW-1185">Reference proteome</keyword>
<evidence type="ECO:0000256" key="1">
    <source>
        <dbReference type="ARBA" id="ARBA00004141"/>
    </source>
</evidence>
<dbReference type="AlphaFoldDB" id="A0A5B2TI49"/>
<evidence type="ECO:0000256" key="2">
    <source>
        <dbReference type="ARBA" id="ARBA00009399"/>
    </source>
</evidence>
<dbReference type="GO" id="GO:0005886">
    <property type="term" value="C:plasma membrane"/>
    <property type="evidence" value="ECO:0007669"/>
    <property type="project" value="TreeGrafter"/>
</dbReference>
<gene>
    <name evidence="8" type="ORF">F0Q34_00005</name>
</gene>
<dbReference type="Proteomes" id="UP000322110">
    <property type="component" value="Unassembled WGS sequence"/>
</dbReference>
<comment type="caution">
    <text evidence="8">The sequence shown here is derived from an EMBL/GenBank/DDBJ whole genome shotgun (WGS) entry which is preliminary data.</text>
</comment>